<dbReference type="InterPro" id="IPR012347">
    <property type="entry name" value="Ferritin-like"/>
</dbReference>
<dbReference type="Gene3D" id="1.20.1260.10">
    <property type="match status" value="1"/>
</dbReference>
<dbReference type="InterPro" id="IPR009078">
    <property type="entry name" value="Ferritin-like_SF"/>
</dbReference>
<evidence type="ECO:0000256" key="2">
    <source>
        <dbReference type="SAM" id="SignalP"/>
    </source>
</evidence>
<dbReference type="AlphaFoldDB" id="A0A919L0E0"/>
<reference evidence="4" key="1">
    <citation type="journal article" date="2014" name="Int. J. Syst. Evol. Microbiol.">
        <title>Complete genome sequence of Corynebacterium casei LMG S-19264T (=DSM 44701T), isolated from a smear-ripened cheese.</title>
        <authorList>
            <consortium name="US DOE Joint Genome Institute (JGI-PGF)"/>
            <person name="Walter F."/>
            <person name="Albersmeier A."/>
            <person name="Kalinowski J."/>
            <person name="Ruckert C."/>
        </authorList>
    </citation>
    <scope>NUCLEOTIDE SEQUENCE</scope>
    <source>
        <strain evidence="4">JCM 4646</strain>
    </source>
</reference>
<evidence type="ECO:0000313" key="4">
    <source>
        <dbReference type="EMBL" id="GHH78834.1"/>
    </source>
</evidence>
<dbReference type="SUPFAM" id="SSF47240">
    <property type="entry name" value="Ferritin-like"/>
    <property type="match status" value="1"/>
</dbReference>
<feature type="region of interest" description="Disordered" evidence="1">
    <location>
        <begin position="93"/>
        <end position="139"/>
    </location>
</feature>
<dbReference type="CDD" id="cd00657">
    <property type="entry name" value="Ferritin_like"/>
    <property type="match status" value="1"/>
</dbReference>
<accession>A0A919L0E0</accession>
<dbReference type="GeneID" id="95358531"/>
<feature type="signal peptide" evidence="2">
    <location>
        <begin position="1"/>
        <end position="23"/>
    </location>
</feature>
<organism evidence="4 5">
    <name type="scientific">Kitasatospora indigofera</name>
    <dbReference type="NCBI Taxonomy" id="67307"/>
    <lineage>
        <taxon>Bacteria</taxon>
        <taxon>Bacillati</taxon>
        <taxon>Actinomycetota</taxon>
        <taxon>Actinomycetes</taxon>
        <taxon>Kitasatosporales</taxon>
        <taxon>Streptomycetaceae</taxon>
        <taxon>Kitasatospora</taxon>
    </lineage>
</organism>
<proteinExistence type="predicted"/>
<dbReference type="EMBL" id="BNBO01000039">
    <property type="protein sequence ID" value="GHH78834.1"/>
    <property type="molecule type" value="Genomic_DNA"/>
</dbReference>
<dbReference type="Proteomes" id="UP000617734">
    <property type="component" value="Unassembled WGS sequence"/>
</dbReference>
<feature type="chain" id="PRO_5036711780" description="DUF4439 domain-containing protein" evidence="2">
    <location>
        <begin position="24"/>
        <end position="397"/>
    </location>
</feature>
<gene>
    <name evidence="4" type="ORF">GCM10018781_55390</name>
</gene>
<evidence type="ECO:0000313" key="5">
    <source>
        <dbReference type="Proteomes" id="UP000617734"/>
    </source>
</evidence>
<dbReference type="InterPro" id="IPR029447">
    <property type="entry name" value="DUF4439"/>
</dbReference>
<comment type="caution">
    <text evidence="4">The sequence shown here is derived from an EMBL/GenBank/DDBJ whole genome shotgun (WGS) entry which is preliminary data.</text>
</comment>
<evidence type="ECO:0000259" key="3">
    <source>
        <dbReference type="Pfam" id="PF14530"/>
    </source>
</evidence>
<sequence>MQRRRRRTTLALGLLAAATVLTACTGSGHKDGGEQRQADPDLPVRTRAVAATDALLAAYDTVIAGPGAGRAGELQPLRAELLRHRAAFAEGLPSAAPTAGGSATGSTAGATAGSSGPATATTTTAATTTTTTTTGADPTAAAVTTVAELGAAERRTAQARLADLPAASPDLARLLASVSASDALHAVALGDTTPVTAAAPAPAASASASPSGPTGTAASTAASPTGSTAPATAPGTGTPAASAAPLPDGTATALQSALAAEHAAVYGYGVVGAKLPDDQQRTDARTAFATHEARRDTWRRLLAGSGATPGAAAAGYQLPFAVADAAGAARLAAHIEARLTDVYGELVAALPADRRVTAADALRGTALQARRWGSAVTAFPGLPEAAATDSPAPTPTG</sequence>
<dbReference type="PROSITE" id="PS51257">
    <property type="entry name" value="PROKAR_LIPOPROTEIN"/>
    <property type="match status" value="1"/>
</dbReference>
<keyword evidence="5" id="KW-1185">Reference proteome</keyword>
<feature type="domain" description="DUF4439" evidence="3">
    <location>
        <begin position="253"/>
        <end position="384"/>
    </location>
</feature>
<name>A0A919L0E0_9ACTN</name>
<protein>
    <recommendedName>
        <fullName evidence="3">DUF4439 domain-containing protein</fullName>
    </recommendedName>
</protein>
<dbReference type="Pfam" id="PF14530">
    <property type="entry name" value="DUF4439"/>
    <property type="match status" value="1"/>
</dbReference>
<keyword evidence="2" id="KW-0732">Signal</keyword>
<reference evidence="4" key="2">
    <citation type="submission" date="2020-09" db="EMBL/GenBank/DDBJ databases">
        <authorList>
            <person name="Sun Q."/>
            <person name="Ohkuma M."/>
        </authorList>
    </citation>
    <scope>NUCLEOTIDE SEQUENCE</scope>
    <source>
        <strain evidence="4">JCM 4646</strain>
    </source>
</reference>
<dbReference type="RefSeq" id="WP_268257335.1">
    <property type="nucleotide sequence ID" value="NZ_BNBO01000039.1"/>
</dbReference>
<evidence type="ECO:0000256" key="1">
    <source>
        <dbReference type="SAM" id="MobiDB-lite"/>
    </source>
</evidence>
<feature type="region of interest" description="Disordered" evidence="1">
    <location>
        <begin position="201"/>
        <end position="248"/>
    </location>
</feature>